<protein>
    <submittedName>
        <fullName evidence="2">DNA maturase B</fullName>
    </submittedName>
</protein>
<dbReference type="OrthoDB" id="1634373at2"/>
<dbReference type="GO" id="GO:0005524">
    <property type="term" value="F:ATP binding"/>
    <property type="evidence" value="ECO:0007669"/>
    <property type="project" value="InterPro"/>
</dbReference>
<dbReference type="Gene3D" id="3.40.50.300">
    <property type="entry name" value="P-loop containing nucleotide triphosphate hydrolases"/>
    <property type="match status" value="1"/>
</dbReference>
<dbReference type="InterPro" id="IPR044271">
    <property type="entry name" value="Terminase_large_su_gp19"/>
</dbReference>
<dbReference type="AlphaFoldDB" id="T0HKG5"/>
<dbReference type="Proteomes" id="UP000015527">
    <property type="component" value="Unassembled WGS sequence"/>
</dbReference>
<dbReference type="HAMAP" id="MF_04147">
    <property type="entry name" value="TERL_T7"/>
    <property type="match status" value="1"/>
</dbReference>
<dbReference type="InterPro" id="IPR054762">
    <property type="entry name" value="Gp19_RNaseH-like"/>
</dbReference>
<dbReference type="Pfam" id="PF22530">
    <property type="entry name" value="Terminase-T7_RNaseH-like"/>
    <property type="match status" value="1"/>
</dbReference>
<evidence type="ECO:0000259" key="1">
    <source>
        <dbReference type="Pfam" id="PF22530"/>
    </source>
</evidence>
<reference evidence="2 3" key="1">
    <citation type="journal article" date="2013" name="Genome Announc.">
        <title>Genome Sequence of Novosphingobium lindaniclasticum LE124T, Isolated from a Hexachlorocyclohexane Dumpsite.</title>
        <authorList>
            <person name="Saxena A."/>
            <person name="Nayyar N."/>
            <person name="Sangwan N."/>
            <person name="Kumari R."/>
            <person name="Khurana J.P."/>
            <person name="Lal R."/>
        </authorList>
    </citation>
    <scope>NUCLEOTIDE SEQUENCE [LARGE SCALE GENOMIC DNA]</scope>
    <source>
        <strain evidence="2 3">LE124</strain>
    </source>
</reference>
<dbReference type="eggNOG" id="COG5410">
    <property type="taxonomic scope" value="Bacteria"/>
</dbReference>
<comment type="caution">
    <text evidence="2">The sequence shown here is derived from an EMBL/GenBank/DDBJ whole genome shotgun (WGS) entry which is preliminary data.</text>
</comment>
<gene>
    <name evidence="2" type="ORF">L284_15005</name>
</gene>
<dbReference type="RefSeq" id="WP_021234822.1">
    <property type="nucleotide sequence ID" value="NZ_ATHL01000094.1"/>
</dbReference>
<dbReference type="Pfam" id="PF03237">
    <property type="entry name" value="Terminase_6N"/>
    <property type="match status" value="1"/>
</dbReference>
<organism evidence="2 3">
    <name type="scientific">Novosphingobium lindaniclasticum LE124</name>
    <dbReference type="NCBI Taxonomy" id="1096930"/>
    <lineage>
        <taxon>Bacteria</taxon>
        <taxon>Pseudomonadati</taxon>
        <taxon>Pseudomonadota</taxon>
        <taxon>Alphaproteobacteria</taxon>
        <taxon>Sphingomonadales</taxon>
        <taxon>Sphingomonadaceae</taxon>
        <taxon>Novosphingobium</taxon>
    </lineage>
</organism>
<name>T0HKG5_9SPHN</name>
<evidence type="ECO:0000313" key="2">
    <source>
        <dbReference type="EMBL" id="EQB12673.1"/>
    </source>
</evidence>
<dbReference type="GO" id="GO:0004519">
    <property type="term" value="F:endonuclease activity"/>
    <property type="evidence" value="ECO:0007669"/>
    <property type="project" value="InterPro"/>
</dbReference>
<dbReference type="InterPro" id="IPR047987">
    <property type="entry name" value="Gp19-like_virus"/>
</dbReference>
<feature type="domain" description="Terminase large subunit ribonuclease H-like" evidence="1">
    <location>
        <begin position="361"/>
        <end position="468"/>
    </location>
</feature>
<dbReference type="SUPFAM" id="SSF52540">
    <property type="entry name" value="P-loop containing nucleoside triphosphate hydrolases"/>
    <property type="match status" value="1"/>
</dbReference>
<dbReference type="EMBL" id="ATHL01000094">
    <property type="protein sequence ID" value="EQB12673.1"/>
    <property type="molecule type" value="Genomic_DNA"/>
</dbReference>
<sequence>MTSQEILQGDFLKFLWYVWTRLLLLPKPTRVQLDIARFLESGGRRRFIQAFRGVGKTFLTAAYVVWRLWKNPNLKIMIVSANESFATEIALFIKQIIEHEAGNDLWSDLRPRPGQRTSALIFDVGPAKADKSPSVKAVGITGQLTGSRAHLVLFDDVEVPKNSETETMREKLETKTKEAAAILKPGGEILYLGTPQSEQSIYRKLPEKGYEVRIWPARYPLTEKLSNYGGFLAPLLMEDLKARPELMKAVGSTVGGAPTDPGRFTDLDLIERETEYRAAGFLLQYQLDTTLSDAEKYPLKTRDLIVTDCDKKVAPARLVWGSSPELAIKDVENVGFDGDRLFRPMHVSSDFLPYTGSVMHIDPSGRGRDRTTYVVTKFLCGYIFVTRWGGYQDGYGPQTLAALAQVAADEEVNLIVPEDNFGDGMFGKLLEPYVNRLRPCRIEGIRAKGQKELRIIGALEPTMRQHRLVMDTNVLRADLKQPVAHSGLFQLTHMTEARGALKHDDMVDVLAMGVQHWAEYLNADAKKAEDDRKRKADAEWERRFFEGTVGHSFMKKPSTVAARRGRGRPVGRR</sequence>
<keyword evidence="3" id="KW-1185">Reference proteome</keyword>
<proteinExistence type="inferred from homology"/>
<dbReference type="PATRIC" id="fig|1096930.3.peg.2985"/>
<dbReference type="InterPro" id="IPR027417">
    <property type="entry name" value="P-loop_NTPase"/>
</dbReference>
<dbReference type="Gene3D" id="3.30.420.240">
    <property type="match status" value="1"/>
</dbReference>
<evidence type="ECO:0000313" key="3">
    <source>
        <dbReference type="Proteomes" id="UP000015527"/>
    </source>
</evidence>
<accession>T0HKG5</accession>
<dbReference type="NCBIfam" id="NF033889">
    <property type="entry name" value="termin_lrg_T7"/>
    <property type="match status" value="1"/>
</dbReference>
<dbReference type="GO" id="GO:0016887">
    <property type="term" value="F:ATP hydrolysis activity"/>
    <property type="evidence" value="ECO:0007669"/>
    <property type="project" value="InterPro"/>
</dbReference>